<keyword evidence="4" id="KW-0233">DNA recombination</keyword>
<evidence type="ECO:0000313" key="7">
    <source>
        <dbReference type="EMBL" id="QGH34295.1"/>
    </source>
</evidence>
<dbReference type="Pfam" id="PF01385">
    <property type="entry name" value="OrfB_IS605"/>
    <property type="match status" value="1"/>
</dbReference>
<organism evidence="7 8">
    <name type="scientific">Gracilibacillus salitolerans</name>
    <dbReference type="NCBI Taxonomy" id="2663022"/>
    <lineage>
        <taxon>Bacteria</taxon>
        <taxon>Bacillati</taxon>
        <taxon>Bacillota</taxon>
        <taxon>Bacilli</taxon>
        <taxon>Bacillales</taxon>
        <taxon>Bacillaceae</taxon>
        <taxon>Gracilibacillus</taxon>
    </lineage>
</organism>
<keyword evidence="8" id="KW-1185">Reference proteome</keyword>
<evidence type="ECO:0000256" key="4">
    <source>
        <dbReference type="ARBA" id="ARBA00023172"/>
    </source>
</evidence>
<dbReference type="EMBL" id="CP045915">
    <property type="protein sequence ID" value="QGH34295.1"/>
    <property type="molecule type" value="Genomic_DNA"/>
</dbReference>
<accession>A0A5Q2THY6</accession>
<dbReference type="NCBIfam" id="TIGR01766">
    <property type="entry name" value="IS200/IS605 family accessory protein TnpB-like domain"/>
    <property type="match status" value="1"/>
</dbReference>
<dbReference type="GO" id="GO:0006310">
    <property type="term" value="P:DNA recombination"/>
    <property type="evidence" value="ECO:0007669"/>
    <property type="project" value="UniProtKB-KW"/>
</dbReference>
<gene>
    <name evidence="7" type="ORF">GI584_09810</name>
</gene>
<evidence type="ECO:0000259" key="5">
    <source>
        <dbReference type="Pfam" id="PF01385"/>
    </source>
</evidence>
<comment type="similarity">
    <text evidence="1">In the C-terminal section; belongs to the transposase 35 family.</text>
</comment>
<proteinExistence type="inferred from homology"/>
<dbReference type="KEGG" id="grc:GI584_09810"/>
<name>A0A5Q2THY6_9BACI</name>
<sequence>MYRTQQIRIKKGHRLYHYCDHITFLAKNLYNATNFHIRQIFTAFGEEKTLQPLQQEVFDLIEQHLPQMNAIKRKTVEKKREKELKKPMDQRKEIKDAMLFEYPSAQHKWPSYAFLDGLFKVSENEDYLALPGQVNQQVMKMVFQNWKSYFASLKDYQVNPHKYTGRPKLPKYAPKNGRKTCLFSNQVCKVKDDKYLKFPHTKERVNIGKLGLKGQLQQVRIIPTYGEYTVEVVIMKEEEKKLVELDEKHVMGIDLGVHCLATIVDNTGSSPVIMKGQTVKSINHQYYNKQRAHYYRVLRHGQGPKDGSFHSKRLQRLDQKRYFKLKDAFHKASYHNVQLALARKVSTIVIGANKGWKNKVRLRKQDKQHFQSLPHTMLIRMVEYKAEQYGIKVQRQEESYTSKASLVDMDELPIYEKGVPTNAVFSGRRVKRGLYRTKENTCIHADVNAAGNIIRKVVPNAFVEGIEGVVSRPLMLSIV</sequence>
<keyword evidence="3" id="KW-0238">DNA-binding</keyword>
<evidence type="ECO:0000256" key="2">
    <source>
        <dbReference type="ARBA" id="ARBA00022578"/>
    </source>
</evidence>
<reference evidence="7 8" key="1">
    <citation type="submission" date="2019-11" db="EMBL/GenBank/DDBJ databases">
        <title>Gracilibacillus salitolerans sp. nov., a moderate halophile isolated from a saline soil in northwest China.</title>
        <authorList>
            <person name="Gan L."/>
        </authorList>
    </citation>
    <scope>NUCLEOTIDE SEQUENCE [LARGE SCALE GENOMIC DNA]</scope>
    <source>
        <strain evidence="7 8">SCU50</strain>
    </source>
</reference>
<dbReference type="AlphaFoldDB" id="A0A5Q2THY6"/>
<dbReference type="InterPro" id="IPR010095">
    <property type="entry name" value="Cas12f1-like_TNB"/>
</dbReference>
<evidence type="ECO:0000259" key="6">
    <source>
        <dbReference type="Pfam" id="PF07282"/>
    </source>
</evidence>
<dbReference type="GO" id="GO:0032196">
    <property type="term" value="P:transposition"/>
    <property type="evidence" value="ECO:0007669"/>
    <property type="project" value="UniProtKB-KW"/>
</dbReference>
<protein>
    <submittedName>
        <fullName evidence="7">IS200/IS605 family element transposase accessory protein TnpB</fullName>
    </submittedName>
</protein>
<dbReference type="Proteomes" id="UP000339690">
    <property type="component" value="Chromosome"/>
</dbReference>
<evidence type="ECO:0000256" key="1">
    <source>
        <dbReference type="ARBA" id="ARBA00008761"/>
    </source>
</evidence>
<dbReference type="InterPro" id="IPR001959">
    <property type="entry name" value="Transposase"/>
</dbReference>
<dbReference type="Pfam" id="PF07282">
    <property type="entry name" value="Cas12f1-like_TNB"/>
    <property type="match status" value="1"/>
</dbReference>
<evidence type="ECO:0000256" key="3">
    <source>
        <dbReference type="ARBA" id="ARBA00023125"/>
    </source>
</evidence>
<feature type="domain" description="Cas12f1-like TNB" evidence="6">
    <location>
        <begin position="375"/>
        <end position="453"/>
    </location>
</feature>
<dbReference type="GO" id="GO:0003677">
    <property type="term" value="F:DNA binding"/>
    <property type="evidence" value="ECO:0007669"/>
    <property type="project" value="UniProtKB-KW"/>
</dbReference>
<evidence type="ECO:0000313" key="8">
    <source>
        <dbReference type="Proteomes" id="UP000339690"/>
    </source>
</evidence>
<dbReference type="NCBIfam" id="NF040570">
    <property type="entry name" value="guided_TnpB"/>
    <property type="match status" value="1"/>
</dbReference>
<feature type="domain" description="Probable transposase IS891/IS1136/IS1341" evidence="5">
    <location>
        <begin position="239"/>
        <end position="356"/>
    </location>
</feature>
<dbReference type="RefSeq" id="WP_153791122.1">
    <property type="nucleotide sequence ID" value="NZ_CP045915.1"/>
</dbReference>
<keyword evidence="2" id="KW-0815">Transposition</keyword>